<organism evidence="1 2">
    <name type="scientific">Letharia lupina</name>
    <dbReference type="NCBI Taxonomy" id="560253"/>
    <lineage>
        <taxon>Eukaryota</taxon>
        <taxon>Fungi</taxon>
        <taxon>Dikarya</taxon>
        <taxon>Ascomycota</taxon>
        <taxon>Pezizomycotina</taxon>
        <taxon>Lecanoromycetes</taxon>
        <taxon>OSLEUM clade</taxon>
        <taxon>Lecanoromycetidae</taxon>
        <taxon>Lecanorales</taxon>
        <taxon>Lecanorineae</taxon>
        <taxon>Parmeliaceae</taxon>
        <taxon>Letharia</taxon>
    </lineage>
</organism>
<evidence type="ECO:0008006" key="3">
    <source>
        <dbReference type="Google" id="ProtNLM"/>
    </source>
</evidence>
<accession>A0A8H6CMT7</accession>
<comment type="caution">
    <text evidence="1">The sequence shown here is derived from an EMBL/GenBank/DDBJ whole genome shotgun (WGS) entry which is preliminary data.</text>
</comment>
<name>A0A8H6CMT7_9LECA</name>
<dbReference type="EMBL" id="JACCJB010000006">
    <property type="protein sequence ID" value="KAF6226575.1"/>
    <property type="molecule type" value="Genomic_DNA"/>
</dbReference>
<dbReference type="Gene3D" id="3.40.395.10">
    <property type="entry name" value="Adenoviral Proteinase, Chain A"/>
    <property type="match status" value="1"/>
</dbReference>
<dbReference type="Proteomes" id="UP000593566">
    <property type="component" value="Unassembled WGS sequence"/>
</dbReference>
<keyword evidence="2" id="KW-1185">Reference proteome</keyword>
<proteinExistence type="predicted"/>
<sequence length="391" mass="44202">MSSRAFSSVVLNELLKEIEQIEEGIGLDDEKWAAAMTTKHSRAIQEEPVVYLTEEDNFLARQYLARYKELGMDLADRATRFIRDKHAADIREYLKTKHENRSALIEHDSTEDNQYFLPSDDRAPTCFEEWFAVTEVWRLTLAMKEIPFQDAAFGTPGCLLSPLPKPWEDKLNECMQITDGSAILPVPKGYGLSITRHDLNSILPTSDANTDLSGLLSDTIRDQWFRILISYRNQRKPGSTVVVPSDSLDLAGATPQEVSEKAMLVNADIDMILFPTVIKEQDHCILLAACPQRRAIAVYDSLGPESTKALQKKRPWIKEGEVQLEEAVWEVMWLQCTLQGEEAASGVFMFITALLLCRNKTLVGGYSKDDSLFLRRYIAAVICMGELPEDF</sequence>
<evidence type="ECO:0000313" key="1">
    <source>
        <dbReference type="EMBL" id="KAF6226575.1"/>
    </source>
</evidence>
<dbReference type="RefSeq" id="XP_037155128.1">
    <property type="nucleotide sequence ID" value="XM_037300302.1"/>
</dbReference>
<protein>
    <recommendedName>
        <fullName evidence="3">Ubiquitin-like protease family profile domain-containing protein</fullName>
    </recommendedName>
</protein>
<reference evidence="1 2" key="1">
    <citation type="journal article" date="2020" name="Genomics">
        <title>Complete, high-quality genomes from long-read metagenomic sequencing of two wolf lichen thalli reveals enigmatic genome architecture.</title>
        <authorList>
            <person name="McKenzie S.K."/>
            <person name="Walston R.F."/>
            <person name="Allen J.L."/>
        </authorList>
    </citation>
    <scope>NUCLEOTIDE SEQUENCE [LARGE SCALE GENOMIC DNA]</scope>
    <source>
        <strain evidence="1">WasteWater1</strain>
    </source>
</reference>
<dbReference type="GeneID" id="59337836"/>
<evidence type="ECO:0000313" key="2">
    <source>
        <dbReference type="Proteomes" id="UP000593566"/>
    </source>
</evidence>
<dbReference type="InterPro" id="IPR038765">
    <property type="entry name" value="Papain-like_cys_pep_sf"/>
</dbReference>
<dbReference type="SUPFAM" id="SSF54001">
    <property type="entry name" value="Cysteine proteinases"/>
    <property type="match status" value="1"/>
</dbReference>
<gene>
    <name evidence="1" type="ORF">HO133_009441</name>
</gene>
<dbReference type="AlphaFoldDB" id="A0A8H6CMT7"/>